<feature type="transmembrane region" description="Helical" evidence="1">
    <location>
        <begin position="143"/>
        <end position="164"/>
    </location>
</feature>
<feature type="transmembrane region" description="Helical" evidence="1">
    <location>
        <begin position="108"/>
        <end position="131"/>
    </location>
</feature>
<evidence type="ECO:0000313" key="4">
    <source>
        <dbReference type="Proteomes" id="UP001259803"/>
    </source>
</evidence>
<keyword evidence="1" id="KW-0812">Transmembrane</keyword>
<accession>A0ABU2ZHH4</accession>
<feature type="transmembrane region" description="Helical" evidence="1">
    <location>
        <begin position="76"/>
        <end position="96"/>
    </location>
</feature>
<evidence type="ECO:0000259" key="2">
    <source>
        <dbReference type="PROSITE" id="PS50930"/>
    </source>
</evidence>
<feature type="domain" description="HTH LytTR-type" evidence="2">
    <location>
        <begin position="209"/>
        <end position="296"/>
    </location>
</feature>
<dbReference type="Proteomes" id="UP001259803">
    <property type="component" value="Unassembled WGS sequence"/>
</dbReference>
<evidence type="ECO:0000256" key="1">
    <source>
        <dbReference type="SAM" id="Phobius"/>
    </source>
</evidence>
<protein>
    <submittedName>
        <fullName evidence="3">LytTR family DNA-binding domain-containing protein</fullName>
    </submittedName>
</protein>
<dbReference type="SMART" id="SM00850">
    <property type="entry name" value="LytTR"/>
    <property type="match status" value="1"/>
</dbReference>
<dbReference type="InterPro" id="IPR007492">
    <property type="entry name" value="LytTR_DNA-bd_dom"/>
</dbReference>
<comment type="caution">
    <text evidence="3">The sequence shown here is derived from an EMBL/GenBank/DDBJ whole genome shotgun (WGS) entry which is preliminary data.</text>
</comment>
<gene>
    <name evidence="3" type="ORF">RM533_06080</name>
</gene>
<evidence type="ECO:0000313" key="3">
    <source>
        <dbReference type="EMBL" id="MDT0575749.1"/>
    </source>
</evidence>
<keyword evidence="4" id="KW-1185">Reference proteome</keyword>
<dbReference type="EMBL" id="JAVRHS010000003">
    <property type="protein sequence ID" value="MDT0575749.1"/>
    <property type="molecule type" value="Genomic_DNA"/>
</dbReference>
<dbReference type="Gene3D" id="2.40.50.1020">
    <property type="entry name" value="LytTr DNA-binding domain"/>
    <property type="match status" value="1"/>
</dbReference>
<keyword evidence="1" id="KW-1133">Transmembrane helix</keyword>
<dbReference type="GO" id="GO:0003677">
    <property type="term" value="F:DNA binding"/>
    <property type="evidence" value="ECO:0007669"/>
    <property type="project" value="UniProtKB-KW"/>
</dbReference>
<sequence length="296" mass="32233">MTDLIIPHLQGKHECVACRLSLGCVDGLCFSRMVCVSLSRSERLLAEFGIVAAVGCGAALLNLFSLPDIPLGARLAFALVGFVAAWVVVRLLAIVGTAAARLLGLSKLWGYVFAIPLSSAAIAWTVLWFLGGPEAALGEGFSVIWPRATLVGVGFFGLFFIIYWRASASNEGNEHGKHNDSAPDIRENEIAGVPESALHERLQTRFPSILALSVEDHYVRVIAEDRSEMLLLSLAEAIELMPDGTGEQVHRSWWVARSAVVQHRRQGRDIRLVLLGGIEIPVSRAMVKTLRETGWL</sequence>
<organism evidence="3 4">
    <name type="scientific">Croceicoccus esteveae</name>
    <dbReference type="NCBI Taxonomy" id="3075597"/>
    <lineage>
        <taxon>Bacteria</taxon>
        <taxon>Pseudomonadati</taxon>
        <taxon>Pseudomonadota</taxon>
        <taxon>Alphaproteobacteria</taxon>
        <taxon>Sphingomonadales</taxon>
        <taxon>Erythrobacteraceae</taxon>
        <taxon>Croceicoccus</taxon>
    </lineage>
</organism>
<feature type="transmembrane region" description="Helical" evidence="1">
    <location>
        <begin position="44"/>
        <end position="64"/>
    </location>
</feature>
<dbReference type="PROSITE" id="PS50930">
    <property type="entry name" value="HTH_LYTTR"/>
    <property type="match status" value="1"/>
</dbReference>
<dbReference type="Pfam" id="PF04397">
    <property type="entry name" value="LytTR"/>
    <property type="match status" value="1"/>
</dbReference>
<reference evidence="3 4" key="1">
    <citation type="submission" date="2023-09" db="EMBL/GenBank/DDBJ databases">
        <authorList>
            <person name="Rey-Velasco X."/>
        </authorList>
    </citation>
    <scope>NUCLEOTIDE SEQUENCE [LARGE SCALE GENOMIC DNA]</scope>
    <source>
        <strain evidence="3 4">F390</strain>
    </source>
</reference>
<proteinExistence type="predicted"/>
<keyword evidence="1" id="KW-0472">Membrane</keyword>
<name>A0ABU2ZHH4_9SPHN</name>
<dbReference type="RefSeq" id="WP_311340318.1">
    <property type="nucleotide sequence ID" value="NZ_JAVRHS010000003.1"/>
</dbReference>
<keyword evidence="3" id="KW-0238">DNA-binding</keyword>